<evidence type="ECO:0000313" key="2">
    <source>
        <dbReference type="EMBL" id="SFU20069.1"/>
    </source>
</evidence>
<reference evidence="2 3" key="1">
    <citation type="submission" date="2016-10" db="EMBL/GenBank/DDBJ databases">
        <authorList>
            <person name="de Groot N.N."/>
        </authorList>
    </citation>
    <scope>NUCLEOTIDE SEQUENCE [LARGE SCALE GENOMIC DNA]</scope>
    <source>
        <strain evidence="2 3">CGMCC 1.10959</strain>
    </source>
</reference>
<organism evidence="2 3">
    <name type="scientific">Sedimentitalea nanhaiensis</name>
    <dbReference type="NCBI Taxonomy" id="999627"/>
    <lineage>
        <taxon>Bacteria</taxon>
        <taxon>Pseudomonadati</taxon>
        <taxon>Pseudomonadota</taxon>
        <taxon>Alphaproteobacteria</taxon>
        <taxon>Rhodobacterales</taxon>
        <taxon>Paracoccaceae</taxon>
        <taxon>Sedimentitalea</taxon>
    </lineage>
</organism>
<dbReference type="AlphaFoldDB" id="A0A1I7E832"/>
<dbReference type="Pfam" id="PF12973">
    <property type="entry name" value="Cupin_7"/>
    <property type="match status" value="1"/>
</dbReference>
<dbReference type="CDD" id="cd20303">
    <property type="entry name" value="cupin_ChrR_1"/>
    <property type="match status" value="1"/>
</dbReference>
<keyword evidence="3" id="KW-1185">Reference proteome</keyword>
<dbReference type="SUPFAM" id="SSF51182">
    <property type="entry name" value="RmlC-like cupins"/>
    <property type="match status" value="2"/>
</dbReference>
<accession>A0A1I7E832</accession>
<evidence type="ECO:0000259" key="1">
    <source>
        <dbReference type="Pfam" id="PF12973"/>
    </source>
</evidence>
<dbReference type="InterPro" id="IPR014710">
    <property type="entry name" value="RmlC-like_jellyroll"/>
</dbReference>
<evidence type="ECO:0000313" key="3">
    <source>
        <dbReference type="Proteomes" id="UP000182466"/>
    </source>
</evidence>
<name>A0A1I7E832_9RHOB</name>
<dbReference type="RefSeq" id="WP_027264287.1">
    <property type="nucleotide sequence ID" value="NZ_FPAW01000049.1"/>
</dbReference>
<dbReference type="Proteomes" id="UP000182466">
    <property type="component" value="Unassembled WGS sequence"/>
</dbReference>
<sequence length="214" mass="23022">MQLNTNFTRPTVVHGSRLDWVPSPAAGVERKMLYRDGAEVARATSIVRYAPGSAFPEHVHTGGEEILVLVGTFQDEHGDYPAGSYFRNPPGTRHSPAAAEGCEIFVRLWQFRAGDTAQIALPPGQAEGVLFDDGFERVGIETWDGTIRRDNPRGLEMMVLSGSLRVGGEELTAQSWLRLPAGLALVAEAEGAGVWLKDAPLQHADVLPLPGAAA</sequence>
<protein>
    <submittedName>
        <fullName evidence="2">Anti-ECFsigma factor, ChrR</fullName>
    </submittedName>
</protein>
<dbReference type="STRING" id="999627.SAMN05216236_14916"/>
<dbReference type="EMBL" id="FPAW01000049">
    <property type="protein sequence ID" value="SFU20069.1"/>
    <property type="molecule type" value="Genomic_DNA"/>
</dbReference>
<proteinExistence type="predicted"/>
<dbReference type="InterPro" id="IPR011051">
    <property type="entry name" value="RmlC_Cupin_sf"/>
</dbReference>
<feature type="domain" description="ChrR-like cupin" evidence="1">
    <location>
        <begin position="10"/>
        <end position="111"/>
    </location>
</feature>
<dbReference type="Gene3D" id="2.60.120.10">
    <property type="entry name" value="Jelly Rolls"/>
    <property type="match status" value="1"/>
</dbReference>
<gene>
    <name evidence="2" type="ORF">SAMN05216236_14916</name>
</gene>
<dbReference type="InterPro" id="IPR025979">
    <property type="entry name" value="ChrR-like_cupin_dom"/>
</dbReference>
<dbReference type="OrthoDB" id="9801227at2"/>
<dbReference type="eggNOG" id="COG1917">
    <property type="taxonomic scope" value="Bacteria"/>
</dbReference>